<reference evidence="2" key="2">
    <citation type="submission" date="2020-09" db="EMBL/GenBank/DDBJ databases">
        <authorList>
            <person name="Sun Q."/>
            <person name="Zhou Y."/>
        </authorList>
    </citation>
    <scope>NUCLEOTIDE SEQUENCE</scope>
    <source>
        <strain evidence="2">CGMCC 1.14988</strain>
    </source>
</reference>
<evidence type="ECO:0008006" key="4">
    <source>
        <dbReference type="Google" id="ProtNLM"/>
    </source>
</evidence>
<keyword evidence="1" id="KW-0812">Transmembrane</keyword>
<keyword evidence="3" id="KW-1185">Reference proteome</keyword>
<evidence type="ECO:0000256" key="1">
    <source>
        <dbReference type="SAM" id="Phobius"/>
    </source>
</evidence>
<feature type="transmembrane region" description="Helical" evidence="1">
    <location>
        <begin position="20"/>
        <end position="41"/>
    </location>
</feature>
<keyword evidence="1" id="KW-1133">Transmembrane helix</keyword>
<dbReference type="Proteomes" id="UP000650511">
    <property type="component" value="Unassembled WGS sequence"/>
</dbReference>
<dbReference type="EMBL" id="BMHA01000010">
    <property type="protein sequence ID" value="GGI08078.1"/>
    <property type="molecule type" value="Genomic_DNA"/>
</dbReference>
<sequence length="174" mass="18706">MRTSGPTQSRNSRGAGTDGWVAAAITGVVAGLVGTAVMTAGEKLEQRLTGRPDSFVPAHALERLLTLEERPDRERVVLNHAMHWGTGAVVGAFRGVMARAGLDGIRGSLLHHLPVRLTTDQVLENATGVGAPPWTWPRDEQVVDVLHKVVYSVVTGLVADRLALTTPDREPVRR</sequence>
<keyword evidence="1" id="KW-0472">Membrane</keyword>
<name>A0A8J3EUX9_9ACTN</name>
<evidence type="ECO:0000313" key="2">
    <source>
        <dbReference type="EMBL" id="GGI08078.1"/>
    </source>
</evidence>
<proteinExistence type="predicted"/>
<reference evidence="2" key="1">
    <citation type="journal article" date="2014" name="Int. J. Syst. Evol. Microbiol.">
        <title>Complete genome sequence of Corynebacterium casei LMG S-19264T (=DSM 44701T), isolated from a smear-ripened cheese.</title>
        <authorList>
            <consortium name="US DOE Joint Genome Institute (JGI-PGF)"/>
            <person name="Walter F."/>
            <person name="Albersmeier A."/>
            <person name="Kalinowski J."/>
            <person name="Ruckert C."/>
        </authorList>
    </citation>
    <scope>NUCLEOTIDE SEQUENCE</scope>
    <source>
        <strain evidence="2">CGMCC 1.14988</strain>
    </source>
</reference>
<organism evidence="2 3">
    <name type="scientific">Egicoccus halophilus</name>
    <dbReference type="NCBI Taxonomy" id="1670830"/>
    <lineage>
        <taxon>Bacteria</taxon>
        <taxon>Bacillati</taxon>
        <taxon>Actinomycetota</taxon>
        <taxon>Nitriliruptoria</taxon>
        <taxon>Egicoccales</taxon>
        <taxon>Egicoccaceae</taxon>
        <taxon>Egicoccus</taxon>
    </lineage>
</organism>
<dbReference type="AlphaFoldDB" id="A0A8J3EUX9"/>
<evidence type="ECO:0000313" key="3">
    <source>
        <dbReference type="Proteomes" id="UP000650511"/>
    </source>
</evidence>
<gene>
    <name evidence="2" type="ORF">GCM10011354_27300</name>
</gene>
<comment type="caution">
    <text evidence="2">The sequence shown here is derived from an EMBL/GenBank/DDBJ whole genome shotgun (WGS) entry which is preliminary data.</text>
</comment>
<accession>A0A8J3EUX9</accession>
<protein>
    <recommendedName>
        <fullName evidence="4">DUF1440 domain-containing protein</fullName>
    </recommendedName>
</protein>